<dbReference type="Proteomes" id="UP000324800">
    <property type="component" value="Unassembled WGS sequence"/>
</dbReference>
<accession>A0A5J4W4R6</accession>
<protein>
    <submittedName>
        <fullName evidence="2">Uncharacterized protein</fullName>
    </submittedName>
</protein>
<feature type="transmembrane region" description="Helical" evidence="1">
    <location>
        <begin position="208"/>
        <end position="229"/>
    </location>
</feature>
<proteinExistence type="predicted"/>
<name>A0A5J4W4R6_9EUKA</name>
<keyword evidence="1" id="KW-0812">Transmembrane</keyword>
<evidence type="ECO:0000313" key="3">
    <source>
        <dbReference type="Proteomes" id="UP000324800"/>
    </source>
</evidence>
<sequence>MFFTTVLIFVLITIINKQEKKVPEDLQSFSQQLIWMTIFISPGIMYNIMSRPLNCIIHLNKIFGDYCHPILKLGEAIIWIILMLLAIVFLFVIRIFSYEFLMHTKFIIASRDWIFNAWLLEAQNIWTVIETILIEECPLASALLNVGVQGLYGEYVIFKSPMKRIGGNQLGGVYLWVTGSDGIASLILTPLNALSSMNRIGLKVLLNIIFYLSIMIIVVISAFAVYIFVERASQNQWFFKPVIILRETKPSN</sequence>
<reference evidence="2 3" key="1">
    <citation type="submission" date="2019-03" db="EMBL/GenBank/DDBJ databases">
        <title>Single cell metagenomics reveals metabolic interactions within the superorganism composed of flagellate Streblomastix strix and complex community of Bacteroidetes bacteria on its surface.</title>
        <authorList>
            <person name="Treitli S.C."/>
            <person name="Kolisko M."/>
            <person name="Husnik F."/>
            <person name="Keeling P."/>
            <person name="Hampl V."/>
        </authorList>
    </citation>
    <scope>NUCLEOTIDE SEQUENCE [LARGE SCALE GENOMIC DNA]</scope>
    <source>
        <strain evidence="2">ST1C</strain>
    </source>
</reference>
<comment type="caution">
    <text evidence="2">The sequence shown here is derived from an EMBL/GenBank/DDBJ whole genome shotgun (WGS) entry which is preliminary data.</text>
</comment>
<gene>
    <name evidence="2" type="ORF">EZS28_014619</name>
</gene>
<organism evidence="2 3">
    <name type="scientific">Streblomastix strix</name>
    <dbReference type="NCBI Taxonomy" id="222440"/>
    <lineage>
        <taxon>Eukaryota</taxon>
        <taxon>Metamonada</taxon>
        <taxon>Preaxostyla</taxon>
        <taxon>Oxymonadida</taxon>
        <taxon>Streblomastigidae</taxon>
        <taxon>Streblomastix</taxon>
    </lineage>
</organism>
<keyword evidence="1" id="KW-1133">Transmembrane helix</keyword>
<feature type="transmembrane region" description="Helical" evidence="1">
    <location>
        <begin position="70"/>
        <end position="96"/>
    </location>
</feature>
<evidence type="ECO:0000256" key="1">
    <source>
        <dbReference type="SAM" id="Phobius"/>
    </source>
</evidence>
<dbReference type="AlphaFoldDB" id="A0A5J4W4R6"/>
<feature type="transmembrane region" description="Helical" evidence="1">
    <location>
        <begin position="170"/>
        <end position="188"/>
    </location>
</feature>
<dbReference type="EMBL" id="SNRW01003430">
    <property type="protein sequence ID" value="KAA6389858.1"/>
    <property type="molecule type" value="Genomic_DNA"/>
</dbReference>
<keyword evidence="1" id="KW-0472">Membrane</keyword>
<evidence type="ECO:0000313" key="2">
    <source>
        <dbReference type="EMBL" id="KAA6389858.1"/>
    </source>
</evidence>